<keyword evidence="1" id="KW-0732">Signal</keyword>
<keyword evidence="3" id="KW-1185">Reference proteome</keyword>
<evidence type="ECO:0000313" key="3">
    <source>
        <dbReference type="Proteomes" id="UP000239872"/>
    </source>
</evidence>
<feature type="signal peptide" evidence="1">
    <location>
        <begin position="1"/>
        <end position="20"/>
    </location>
</feature>
<accession>A0A2S7T1E6</accession>
<dbReference type="EMBL" id="PPSL01000001">
    <property type="protein sequence ID" value="PQJ13043.1"/>
    <property type="molecule type" value="Genomic_DNA"/>
</dbReference>
<sequence length="305" mass="32250">MSKKMIAALAVALTGILACNKNYNNAPTTTYSSIKEAFADQAPKAKVVTINAATGGSFRGNSGTRYVFPANAFRNSVGDVVTGDVQIEVKEFVDKSDMMFSGVLPVTTTQPLISGGETSVNATQNGQALTMAPGVTFQANMPQVHNGDTAAMDVFTGHKDANGNVVWTQNDPASGGGISFNGDTTVITNDSMDMCNADRFLSSPNYQSFYVTVTTSDGAVVSSDLSGYTLYDDYNGVWPMYHQTTATKFNEGHVPDIAVHFVVVGLINGRFYGGIKGATPANDSTYNVVLKPTTPAAFKLLVKAL</sequence>
<feature type="chain" id="PRO_5015549572" description="DUF4465 domain-containing protein" evidence="1">
    <location>
        <begin position="21"/>
        <end position="305"/>
    </location>
</feature>
<reference evidence="2 3" key="1">
    <citation type="submission" date="2018-01" db="EMBL/GenBank/DDBJ databases">
        <title>A novel member of the phylum Bacteroidetes isolated from glacier ice.</title>
        <authorList>
            <person name="Liu Q."/>
            <person name="Xin Y.-H."/>
        </authorList>
    </citation>
    <scope>NUCLEOTIDE SEQUENCE [LARGE SCALE GENOMIC DNA]</scope>
    <source>
        <strain evidence="2 3">RB1R16</strain>
    </source>
</reference>
<evidence type="ECO:0008006" key="4">
    <source>
        <dbReference type="Google" id="ProtNLM"/>
    </source>
</evidence>
<comment type="caution">
    <text evidence="2">The sequence shown here is derived from an EMBL/GenBank/DDBJ whole genome shotgun (WGS) entry which is preliminary data.</text>
</comment>
<name>A0A2S7T1E6_9BACT</name>
<organism evidence="2 3">
    <name type="scientific">Flavipsychrobacter stenotrophus</name>
    <dbReference type="NCBI Taxonomy" id="2077091"/>
    <lineage>
        <taxon>Bacteria</taxon>
        <taxon>Pseudomonadati</taxon>
        <taxon>Bacteroidota</taxon>
        <taxon>Chitinophagia</taxon>
        <taxon>Chitinophagales</taxon>
        <taxon>Chitinophagaceae</taxon>
        <taxon>Flavipsychrobacter</taxon>
    </lineage>
</organism>
<dbReference type="OrthoDB" id="649240at2"/>
<evidence type="ECO:0000256" key="1">
    <source>
        <dbReference type="SAM" id="SignalP"/>
    </source>
</evidence>
<dbReference type="Proteomes" id="UP000239872">
    <property type="component" value="Unassembled WGS sequence"/>
</dbReference>
<protein>
    <recommendedName>
        <fullName evidence="4">DUF4465 domain-containing protein</fullName>
    </recommendedName>
</protein>
<dbReference type="RefSeq" id="WP_105037927.1">
    <property type="nucleotide sequence ID" value="NZ_PPSL01000001.1"/>
</dbReference>
<gene>
    <name evidence="2" type="ORF">CJD36_004680</name>
</gene>
<evidence type="ECO:0000313" key="2">
    <source>
        <dbReference type="EMBL" id="PQJ13043.1"/>
    </source>
</evidence>
<dbReference type="AlphaFoldDB" id="A0A2S7T1E6"/>
<proteinExistence type="predicted"/>
<dbReference type="PROSITE" id="PS51257">
    <property type="entry name" value="PROKAR_LIPOPROTEIN"/>
    <property type="match status" value="1"/>
</dbReference>